<accession>A0ABY0S4F1</accession>
<sequence>MKVYSGAVKSYDRIREEWVIWSDDWKDEVFVDKRDWGKTRFSVGRKLAFQLIHRPKGPYALPPIKSATPKP</sequence>
<evidence type="ECO:0000313" key="2">
    <source>
        <dbReference type="Proteomes" id="UP000181903"/>
    </source>
</evidence>
<organism evidence="1 2">
    <name type="scientific">Pseudomonas poae</name>
    <dbReference type="NCBI Taxonomy" id="200451"/>
    <lineage>
        <taxon>Bacteria</taxon>
        <taxon>Pseudomonadati</taxon>
        <taxon>Pseudomonadota</taxon>
        <taxon>Gammaproteobacteria</taxon>
        <taxon>Pseudomonadales</taxon>
        <taxon>Pseudomonadaceae</taxon>
        <taxon>Pseudomonas</taxon>
    </lineage>
</organism>
<gene>
    <name evidence="1" type="ORF">SAMN04490208_4971</name>
</gene>
<protein>
    <submittedName>
        <fullName evidence="1">Uncharacterized protein</fullName>
    </submittedName>
</protein>
<dbReference type="EMBL" id="LT629706">
    <property type="protein sequence ID" value="SDO79270.1"/>
    <property type="molecule type" value="Genomic_DNA"/>
</dbReference>
<evidence type="ECO:0000313" key="1">
    <source>
        <dbReference type="EMBL" id="SDO79270.1"/>
    </source>
</evidence>
<proteinExistence type="predicted"/>
<keyword evidence="2" id="KW-1185">Reference proteome</keyword>
<reference evidence="1 2" key="1">
    <citation type="submission" date="2016-10" db="EMBL/GenBank/DDBJ databases">
        <authorList>
            <person name="Varghese N."/>
            <person name="Submissions S."/>
        </authorList>
    </citation>
    <scope>NUCLEOTIDE SEQUENCE [LARGE SCALE GENOMIC DNA]</scope>
    <source>
        <strain evidence="1 2">BS2776</strain>
    </source>
</reference>
<dbReference type="Proteomes" id="UP000181903">
    <property type="component" value="Chromosome I"/>
</dbReference>
<name>A0ABY0S4F1_9PSED</name>